<organism evidence="5 6">
    <name type="scientific">Flavobacterium flevense</name>
    <dbReference type="NCBI Taxonomy" id="983"/>
    <lineage>
        <taxon>Bacteria</taxon>
        <taxon>Pseudomonadati</taxon>
        <taxon>Bacteroidota</taxon>
        <taxon>Flavobacteriia</taxon>
        <taxon>Flavobacteriales</taxon>
        <taxon>Flavobacteriaceae</taxon>
        <taxon>Flavobacterium</taxon>
    </lineage>
</organism>
<dbReference type="AlphaFoldDB" id="A0A4Y4ASW3"/>
<dbReference type="STRING" id="983.SAMN05443543_10967"/>
<dbReference type="GO" id="GO:0003700">
    <property type="term" value="F:DNA-binding transcription factor activity"/>
    <property type="evidence" value="ECO:0007669"/>
    <property type="project" value="InterPro"/>
</dbReference>
<dbReference type="InterPro" id="IPR054015">
    <property type="entry name" value="ExsA-like_N"/>
</dbReference>
<dbReference type="Pfam" id="PF12833">
    <property type="entry name" value="HTH_18"/>
    <property type="match status" value="1"/>
</dbReference>
<evidence type="ECO:0000256" key="1">
    <source>
        <dbReference type="ARBA" id="ARBA00023015"/>
    </source>
</evidence>
<feature type="domain" description="HTH araC/xylS-type" evidence="4">
    <location>
        <begin position="186"/>
        <end position="283"/>
    </location>
</feature>
<keyword evidence="2" id="KW-0238">DNA-binding</keyword>
<dbReference type="SMART" id="SM00342">
    <property type="entry name" value="HTH_ARAC"/>
    <property type="match status" value="1"/>
</dbReference>
<dbReference type="InterPro" id="IPR018060">
    <property type="entry name" value="HTH_AraC"/>
</dbReference>
<reference evidence="5 6" key="1">
    <citation type="submission" date="2019-06" db="EMBL/GenBank/DDBJ databases">
        <title>Whole genome shotgun sequence of Flavobacterium flevense NBRC 14960.</title>
        <authorList>
            <person name="Hosoyama A."/>
            <person name="Uohara A."/>
            <person name="Ohji S."/>
            <person name="Ichikawa N."/>
        </authorList>
    </citation>
    <scope>NUCLEOTIDE SEQUENCE [LARGE SCALE GENOMIC DNA]</scope>
    <source>
        <strain evidence="5 6">NBRC 14960</strain>
    </source>
</reference>
<accession>A0A4Y4ASW3</accession>
<evidence type="ECO:0000313" key="6">
    <source>
        <dbReference type="Proteomes" id="UP000316775"/>
    </source>
</evidence>
<dbReference type="EMBL" id="BJNP01000006">
    <property type="protein sequence ID" value="GEC71331.1"/>
    <property type="molecule type" value="Genomic_DNA"/>
</dbReference>
<comment type="caution">
    <text evidence="5">The sequence shown here is derived from an EMBL/GenBank/DDBJ whole genome shotgun (WGS) entry which is preliminary data.</text>
</comment>
<dbReference type="InterPro" id="IPR009057">
    <property type="entry name" value="Homeodomain-like_sf"/>
</dbReference>
<dbReference type="Pfam" id="PF22200">
    <property type="entry name" value="ExsA_N"/>
    <property type="match status" value="1"/>
</dbReference>
<proteinExistence type="predicted"/>
<dbReference type="OrthoDB" id="4480133at2"/>
<dbReference type="PANTHER" id="PTHR43280:SF10">
    <property type="entry name" value="REGULATORY PROTEIN POCR"/>
    <property type="match status" value="1"/>
</dbReference>
<evidence type="ECO:0000259" key="4">
    <source>
        <dbReference type="PROSITE" id="PS01124"/>
    </source>
</evidence>
<dbReference type="SUPFAM" id="SSF46689">
    <property type="entry name" value="Homeodomain-like"/>
    <property type="match status" value="2"/>
</dbReference>
<dbReference type="Gene3D" id="1.10.10.60">
    <property type="entry name" value="Homeodomain-like"/>
    <property type="match status" value="1"/>
</dbReference>
<dbReference type="PANTHER" id="PTHR43280">
    <property type="entry name" value="ARAC-FAMILY TRANSCRIPTIONAL REGULATOR"/>
    <property type="match status" value="1"/>
</dbReference>
<gene>
    <name evidence="5" type="ORF">FFL01_08700</name>
</gene>
<sequence length="283" mass="33267">MNILQLPEKFINSKKPIPDLFAFDYIMTTDIINRKANVNLNLFSFLQTGQKKINFADTSITINENQSVLIKPGNCLFTELLLEEQTYFCKLFFFSQNSLESFLLKHKSNFDFSKKGHTENPFFIIENDTYIKSFIQSLSTLMSIETELSQELFRIKFEEILLYLILKYKHSFISFLHSLIISENKTSFKNVIENNAISNLKMEEIAFLCNKSLSTFKRHFITEFQENPGKWIQRKRLLYAKEQLEDKKCKPSDIYAEIGYTSYSNFSIAFKNEFGINPKEIQK</sequence>
<dbReference type="PROSITE" id="PS01124">
    <property type="entry name" value="HTH_ARAC_FAMILY_2"/>
    <property type="match status" value="1"/>
</dbReference>
<dbReference type="GO" id="GO:0043565">
    <property type="term" value="F:sequence-specific DNA binding"/>
    <property type="evidence" value="ECO:0007669"/>
    <property type="project" value="InterPro"/>
</dbReference>
<evidence type="ECO:0000256" key="3">
    <source>
        <dbReference type="ARBA" id="ARBA00023163"/>
    </source>
</evidence>
<evidence type="ECO:0000313" key="5">
    <source>
        <dbReference type="EMBL" id="GEC71331.1"/>
    </source>
</evidence>
<keyword evidence="1" id="KW-0805">Transcription regulation</keyword>
<evidence type="ECO:0000256" key="2">
    <source>
        <dbReference type="ARBA" id="ARBA00023125"/>
    </source>
</evidence>
<keyword evidence="6" id="KW-1185">Reference proteome</keyword>
<keyword evidence="3" id="KW-0804">Transcription</keyword>
<dbReference type="Proteomes" id="UP000316775">
    <property type="component" value="Unassembled WGS sequence"/>
</dbReference>
<dbReference type="RefSeq" id="WP_073246250.1">
    <property type="nucleotide sequence ID" value="NZ_BJNP01000006.1"/>
</dbReference>
<protein>
    <submittedName>
        <fullName evidence="5">AraC family transcriptional regulator</fullName>
    </submittedName>
</protein>
<name>A0A4Y4ASW3_9FLAO</name>